<gene>
    <name evidence="1" type="ORF">PRK78_006007</name>
</gene>
<organism evidence="1 2">
    <name type="scientific">Emydomyces testavorans</name>
    <dbReference type="NCBI Taxonomy" id="2070801"/>
    <lineage>
        <taxon>Eukaryota</taxon>
        <taxon>Fungi</taxon>
        <taxon>Dikarya</taxon>
        <taxon>Ascomycota</taxon>
        <taxon>Pezizomycotina</taxon>
        <taxon>Eurotiomycetes</taxon>
        <taxon>Eurotiomycetidae</taxon>
        <taxon>Onygenales</taxon>
        <taxon>Nannizziopsiaceae</taxon>
        <taxon>Emydomyces</taxon>
    </lineage>
</organism>
<protein>
    <recommendedName>
        <fullName evidence="3">Diaminopimelate epimerase-like protein</fullName>
    </recommendedName>
</protein>
<evidence type="ECO:0000313" key="1">
    <source>
        <dbReference type="EMBL" id="WEW60520.1"/>
    </source>
</evidence>
<accession>A0AAF0IK30</accession>
<dbReference type="GO" id="GO:0005737">
    <property type="term" value="C:cytoplasm"/>
    <property type="evidence" value="ECO:0007669"/>
    <property type="project" value="TreeGrafter"/>
</dbReference>
<dbReference type="Proteomes" id="UP001219355">
    <property type="component" value="Chromosome 4"/>
</dbReference>
<dbReference type="Gene3D" id="3.10.310.10">
    <property type="entry name" value="Diaminopimelate Epimerase, Chain A, domain 1"/>
    <property type="match status" value="2"/>
</dbReference>
<evidence type="ECO:0008006" key="3">
    <source>
        <dbReference type="Google" id="ProtNLM"/>
    </source>
</evidence>
<name>A0AAF0IK30_9EURO</name>
<dbReference type="InterPro" id="IPR003719">
    <property type="entry name" value="Phenazine_PhzF-like"/>
</dbReference>
<dbReference type="EMBL" id="CP120630">
    <property type="protein sequence ID" value="WEW60520.1"/>
    <property type="molecule type" value="Genomic_DNA"/>
</dbReference>
<dbReference type="PANTHER" id="PTHR13774:SF32">
    <property type="entry name" value="ANTISENSE-ENHANCING SEQUENCE 1"/>
    <property type="match status" value="1"/>
</dbReference>
<reference evidence="1" key="1">
    <citation type="submission" date="2023-03" db="EMBL/GenBank/DDBJ databases">
        <title>Emydomyces testavorans Genome Sequence.</title>
        <authorList>
            <person name="Hoyer L."/>
        </authorList>
    </citation>
    <scope>NUCLEOTIDE SEQUENCE</scope>
    <source>
        <strain evidence="1">16-2883</strain>
    </source>
</reference>
<dbReference type="AlphaFoldDB" id="A0AAF0IK30"/>
<dbReference type="Pfam" id="PF02567">
    <property type="entry name" value="PhzC-PhzF"/>
    <property type="match status" value="2"/>
</dbReference>
<dbReference type="PANTHER" id="PTHR13774">
    <property type="entry name" value="PHENAZINE BIOSYNTHESIS PROTEIN"/>
    <property type="match status" value="1"/>
</dbReference>
<dbReference type="SUPFAM" id="SSF54506">
    <property type="entry name" value="Diaminopimelate epimerase-like"/>
    <property type="match status" value="1"/>
</dbReference>
<sequence length="346" mass="37323">MDYLDVHGHSHHRYSGNQLAIVSVHSDALTYQEKHRIAKEFSHPTTAFLHDAIQPFLPRKLELFSPCGERDFAADAVLGTAQYIFQRLMSDDDTGALSSSNIATGYKPESKLLRCSLQTKVGTIQTLFDPASQVASFDLPPNLHIHGKEAPKDEILAAQPNLRTSSQIDKMKASYPVVSIHKGLTFTLVDFTTCPALITLLRPGDAPEPDLDAAWIAAPTTTTTPGVTGIAITHSPSTPSCSAIYFIQLPTDVTEAPCITTRLEVRVVADGVEEAASASGCCALAAYLALQKGGKGASYRYAIVQGVEMERKSQLCVEVGLNEEGTEVARITLSGRTVLVMEGRLL</sequence>
<evidence type="ECO:0000313" key="2">
    <source>
        <dbReference type="Proteomes" id="UP001219355"/>
    </source>
</evidence>
<keyword evidence="2" id="KW-1185">Reference proteome</keyword>
<proteinExistence type="predicted"/>
<dbReference type="GO" id="GO:0016853">
    <property type="term" value="F:isomerase activity"/>
    <property type="evidence" value="ECO:0007669"/>
    <property type="project" value="TreeGrafter"/>
</dbReference>